<dbReference type="Proteomes" id="UP001597187">
    <property type="component" value="Unassembled WGS sequence"/>
</dbReference>
<reference evidence="1 2" key="1">
    <citation type="journal article" date="2019" name="Int. J. Syst. Evol. Microbiol.">
        <title>The Global Catalogue of Microorganisms (GCM) 10K type strain sequencing project: providing services to taxonomists for standard genome sequencing and annotation.</title>
        <authorList>
            <consortium name="The Broad Institute Genomics Platform"/>
            <consortium name="The Broad Institute Genome Sequencing Center for Infectious Disease"/>
            <person name="Wu L."/>
            <person name="Ma J."/>
        </authorList>
    </citation>
    <scope>NUCLEOTIDE SEQUENCE [LARGE SCALE GENOMIC DNA]</scope>
    <source>
        <strain evidence="1 2">CGMCC 1.12563</strain>
    </source>
</reference>
<dbReference type="AlphaFoldDB" id="A0ABD6AWQ8"/>
<protein>
    <submittedName>
        <fullName evidence="1">Uncharacterized protein</fullName>
    </submittedName>
</protein>
<keyword evidence="2" id="KW-1185">Reference proteome</keyword>
<dbReference type="RefSeq" id="WP_250874299.1">
    <property type="nucleotide sequence ID" value="NZ_JALXFV010000007.1"/>
</dbReference>
<evidence type="ECO:0000313" key="1">
    <source>
        <dbReference type="EMBL" id="MFD1514328.1"/>
    </source>
</evidence>
<comment type="caution">
    <text evidence="1">The sequence shown here is derived from an EMBL/GenBank/DDBJ whole genome shotgun (WGS) entry which is preliminary data.</text>
</comment>
<proteinExistence type="predicted"/>
<evidence type="ECO:0000313" key="2">
    <source>
        <dbReference type="Proteomes" id="UP001597187"/>
    </source>
</evidence>
<accession>A0ABD6AWQ8</accession>
<dbReference type="EMBL" id="JBHUDC010000007">
    <property type="protein sequence ID" value="MFD1514328.1"/>
    <property type="molecule type" value="Genomic_DNA"/>
</dbReference>
<sequence>MKEQTDIATRREQQFDDIYLPAVALPPKFDRIERFVSRLLNRHRFVRMPVRTEE</sequence>
<name>A0ABD6AWQ8_9EURY</name>
<organism evidence="1 2">
    <name type="scientific">Halomarina rubra</name>
    <dbReference type="NCBI Taxonomy" id="2071873"/>
    <lineage>
        <taxon>Archaea</taxon>
        <taxon>Methanobacteriati</taxon>
        <taxon>Methanobacteriota</taxon>
        <taxon>Stenosarchaea group</taxon>
        <taxon>Halobacteria</taxon>
        <taxon>Halobacteriales</taxon>
        <taxon>Natronomonadaceae</taxon>
        <taxon>Halomarina</taxon>
    </lineage>
</organism>
<gene>
    <name evidence="1" type="ORF">ACFSBT_13685</name>
</gene>